<sequence length="60" mass="7090">MADGKPVWRRSSHCDPLNCVELTFVGDSVWVRDSFDRDGQILAIRVKNWTHFLRHVRRLP</sequence>
<dbReference type="EMBL" id="QGHB01000021">
    <property type="protein sequence ID" value="PWK80878.1"/>
    <property type="molecule type" value="Genomic_DNA"/>
</dbReference>
<dbReference type="AlphaFoldDB" id="A0A316HRF4"/>
<dbReference type="InterPro" id="IPR007278">
    <property type="entry name" value="DUF397"/>
</dbReference>
<accession>A0A316HRF4</accession>
<protein>
    <submittedName>
        <fullName evidence="2">Uncharacterized protein DUF397</fullName>
    </submittedName>
</protein>
<dbReference type="Proteomes" id="UP000246005">
    <property type="component" value="Unassembled WGS sequence"/>
</dbReference>
<comment type="caution">
    <text evidence="2">The sequence shown here is derived from an EMBL/GenBank/DDBJ whole genome shotgun (WGS) entry which is preliminary data.</text>
</comment>
<proteinExistence type="predicted"/>
<evidence type="ECO:0000313" key="2">
    <source>
        <dbReference type="EMBL" id="PWK80878.1"/>
    </source>
</evidence>
<dbReference type="Pfam" id="PF04149">
    <property type="entry name" value="DUF397"/>
    <property type="match status" value="1"/>
</dbReference>
<feature type="domain" description="DUF397" evidence="1">
    <location>
        <begin position="7"/>
        <end position="57"/>
    </location>
</feature>
<gene>
    <name evidence="2" type="ORF">C8D88_12148</name>
</gene>
<evidence type="ECO:0000259" key="1">
    <source>
        <dbReference type="Pfam" id="PF04149"/>
    </source>
</evidence>
<organism evidence="2 3">
    <name type="scientific">Lentzea atacamensis</name>
    <dbReference type="NCBI Taxonomy" id="531938"/>
    <lineage>
        <taxon>Bacteria</taxon>
        <taxon>Bacillati</taxon>
        <taxon>Actinomycetota</taxon>
        <taxon>Actinomycetes</taxon>
        <taxon>Pseudonocardiales</taxon>
        <taxon>Pseudonocardiaceae</taxon>
        <taxon>Lentzea</taxon>
    </lineage>
</organism>
<name>A0A316HRF4_9PSEU</name>
<reference evidence="2 3" key="1">
    <citation type="submission" date="2018-05" db="EMBL/GenBank/DDBJ databases">
        <title>Genomic Encyclopedia of Type Strains, Phase IV (KMG-IV): sequencing the most valuable type-strain genomes for metagenomic binning, comparative biology and taxonomic classification.</title>
        <authorList>
            <person name="Goeker M."/>
        </authorList>
    </citation>
    <scope>NUCLEOTIDE SEQUENCE [LARGE SCALE GENOMIC DNA]</scope>
    <source>
        <strain evidence="2 3">DSM 45480</strain>
    </source>
</reference>
<evidence type="ECO:0000313" key="3">
    <source>
        <dbReference type="Proteomes" id="UP000246005"/>
    </source>
</evidence>
<dbReference type="RefSeq" id="WP_109641884.1">
    <property type="nucleotide sequence ID" value="NZ_QGHB01000021.1"/>
</dbReference>